<keyword evidence="1" id="KW-0472">Membrane</keyword>
<reference evidence="2 3" key="1">
    <citation type="submission" date="2023-05" db="EMBL/GenBank/DDBJ databases">
        <title>Draft genome of Paenibacillus sp. CCS26.</title>
        <authorList>
            <person name="Akita H."/>
            <person name="Shinto Y."/>
            <person name="Kimura Z."/>
        </authorList>
    </citation>
    <scope>NUCLEOTIDE SEQUENCE [LARGE SCALE GENOMIC DNA]</scope>
    <source>
        <strain evidence="2 3">CCS26</strain>
    </source>
</reference>
<evidence type="ECO:0000313" key="2">
    <source>
        <dbReference type="EMBL" id="GMK49103.1"/>
    </source>
</evidence>
<dbReference type="EMBL" id="BTCL01000049">
    <property type="protein sequence ID" value="GMK49103.1"/>
    <property type="molecule type" value="Genomic_DNA"/>
</dbReference>
<accession>A0ABQ6NWX2</accession>
<organism evidence="2 3">
    <name type="scientific">Paenibacillus glycanilyticus</name>
    <dbReference type="NCBI Taxonomy" id="126569"/>
    <lineage>
        <taxon>Bacteria</taxon>
        <taxon>Bacillati</taxon>
        <taxon>Bacillota</taxon>
        <taxon>Bacilli</taxon>
        <taxon>Bacillales</taxon>
        <taxon>Paenibacillaceae</taxon>
        <taxon>Paenibacillus</taxon>
    </lineage>
</organism>
<dbReference type="RefSeq" id="WP_317982464.1">
    <property type="nucleotide sequence ID" value="NZ_BTCL01000049.1"/>
</dbReference>
<feature type="transmembrane region" description="Helical" evidence="1">
    <location>
        <begin position="310"/>
        <end position="327"/>
    </location>
</feature>
<keyword evidence="3" id="KW-1185">Reference proteome</keyword>
<feature type="transmembrane region" description="Helical" evidence="1">
    <location>
        <begin position="262"/>
        <end position="290"/>
    </location>
</feature>
<gene>
    <name evidence="2" type="ORF">PghCCS26_62330</name>
</gene>
<sequence length="454" mass="50964">MQADRIVDTRKIMLVGYSVLLILTAKWAFAADERLSLILYSGLLLPFFVLMRWPNAPVLLMASFTATLAGKAIYAATVNPLAGPDEIHYYEQVTTFEKLSQFMPYAMEQIQTSWMNISAYPVFGLLYMPFFKWLELDDPLAIILFNTVLLILIVNSTYKLNAGRFGYELPDPENSKQSFVIVSVVGLMLSPSLMYMSSLFAKDITCVWLGLLGAQLLVRKRWLLFILVIVYATGLRDYAIIYTLSFYFLYTQKVRTSLCVMAGAAGLLFLQIGPLGIINATMLSIFLFLSPNPINFSNWEPELLLRTLEAVFMGIILMISVYQAIVYKETRKFYLMAAALIFTYACTLVLVGYVTITGRELDYGVGTIGDNMVRKKLPVLPILYTIAAYAIMWCRKIFILKHRKIQSLKAEQDRELKQQEAARVPAGGAAAPAWHERLAGGKGAQGHGGTRTTT</sequence>
<feature type="transmembrane region" description="Helical" evidence="1">
    <location>
        <begin position="12"/>
        <end position="29"/>
    </location>
</feature>
<feature type="transmembrane region" description="Helical" evidence="1">
    <location>
        <begin position="376"/>
        <end position="394"/>
    </location>
</feature>
<name>A0ABQ6NWX2_9BACL</name>
<comment type="caution">
    <text evidence="2">The sequence shown here is derived from an EMBL/GenBank/DDBJ whole genome shotgun (WGS) entry which is preliminary data.</text>
</comment>
<feature type="transmembrane region" description="Helical" evidence="1">
    <location>
        <begin position="117"/>
        <end position="134"/>
    </location>
</feature>
<proteinExistence type="predicted"/>
<protein>
    <recommendedName>
        <fullName evidence="4">DUF2029 domain-containing protein</fullName>
    </recommendedName>
</protein>
<feature type="transmembrane region" description="Helical" evidence="1">
    <location>
        <begin position="35"/>
        <end position="53"/>
    </location>
</feature>
<feature type="transmembrane region" description="Helical" evidence="1">
    <location>
        <begin position="221"/>
        <end position="250"/>
    </location>
</feature>
<feature type="transmembrane region" description="Helical" evidence="1">
    <location>
        <begin position="179"/>
        <end position="201"/>
    </location>
</feature>
<evidence type="ECO:0000313" key="3">
    <source>
        <dbReference type="Proteomes" id="UP001285921"/>
    </source>
</evidence>
<feature type="transmembrane region" description="Helical" evidence="1">
    <location>
        <begin position="334"/>
        <end position="356"/>
    </location>
</feature>
<feature type="transmembrane region" description="Helical" evidence="1">
    <location>
        <begin position="140"/>
        <end position="158"/>
    </location>
</feature>
<keyword evidence="1" id="KW-0812">Transmembrane</keyword>
<dbReference type="Proteomes" id="UP001285921">
    <property type="component" value="Unassembled WGS sequence"/>
</dbReference>
<evidence type="ECO:0008006" key="4">
    <source>
        <dbReference type="Google" id="ProtNLM"/>
    </source>
</evidence>
<evidence type="ECO:0000256" key="1">
    <source>
        <dbReference type="SAM" id="Phobius"/>
    </source>
</evidence>
<keyword evidence="1" id="KW-1133">Transmembrane helix</keyword>